<proteinExistence type="inferred from homology"/>
<evidence type="ECO:0000313" key="3">
    <source>
        <dbReference type="EMBL" id="GAA1494122.1"/>
    </source>
</evidence>
<dbReference type="InterPro" id="IPR036291">
    <property type="entry name" value="NAD(P)-bd_dom_sf"/>
</dbReference>
<dbReference type="PANTHER" id="PTHR24320:SF274">
    <property type="entry name" value="CHAIN DEHYDROGENASE, PUTATIVE (AFU_ORTHOLOGUE AFUA_4G00440)-RELATED"/>
    <property type="match status" value="1"/>
</dbReference>
<dbReference type="EMBL" id="BAAAJX010000014">
    <property type="protein sequence ID" value="GAA1494122.1"/>
    <property type="molecule type" value="Genomic_DNA"/>
</dbReference>
<dbReference type="PRINTS" id="PR00081">
    <property type="entry name" value="GDHRDH"/>
</dbReference>
<name>A0ABN1ZEP4_9MICO</name>
<keyword evidence="2" id="KW-0560">Oxidoreductase</keyword>
<evidence type="ECO:0000256" key="2">
    <source>
        <dbReference type="ARBA" id="ARBA00023002"/>
    </source>
</evidence>
<evidence type="ECO:0000256" key="1">
    <source>
        <dbReference type="ARBA" id="ARBA00006484"/>
    </source>
</evidence>
<accession>A0ABN1ZEP4</accession>
<dbReference type="SUPFAM" id="SSF51735">
    <property type="entry name" value="NAD(P)-binding Rossmann-fold domains"/>
    <property type="match status" value="1"/>
</dbReference>
<dbReference type="InterPro" id="IPR002347">
    <property type="entry name" value="SDR_fam"/>
</dbReference>
<dbReference type="Proteomes" id="UP001501742">
    <property type="component" value="Unassembled WGS sequence"/>
</dbReference>
<dbReference type="Pfam" id="PF00106">
    <property type="entry name" value="adh_short"/>
    <property type="match status" value="1"/>
</dbReference>
<gene>
    <name evidence="3" type="ORF">GCM10009627_24680</name>
</gene>
<dbReference type="PANTHER" id="PTHR24320">
    <property type="entry name" value="RETINOL DEHYDROGENASE"/>
    <property type="match status" value="1"/>
</dbReference>
<dbReference type="Gene3D" id="3.40.50.720">
    <property type="entry name" value="NAD(P)-binding Rossmann-like Domain"/>
    <property type="match status" value="1"/>
</dbReference>
<protein>
    <submittedName>
        <fullName evidence="3">SDR family NAD(P)-dependent oxidoreductase</fullName>
    </submittedName>
</protein>
<organism evidence="3 4">
    <name type="scientific">Curtobacterium herbarum</name>
    <dbReference type="NCBI Taxonomy" id="150122"/>
    <lineage>
        <taxon>Bacteria</taxon>
        <taxon>Bacillati</taxon>
        <taxon>Actinomycetota</taxon>
        <taxon>Actinomycetes</taxon>
        <taxon>Micrococcales</taxon>
        <taxon>Microbacteriaceae</taxon>
        <taxon>Curtobacterium</taxon>
    </lineage>
</organism>
<comment type="caution">
    <text evidence="3">The sequence shown here is derived from an EMBL/GenBank/DDBJ whole genome shotgun (WGS) entry which is preliminary data.</text>
</comment>
<comment type="similarity">
    <text evidence="1">Belongs to the short-chain dehydrogenases/reductases (SDR) family.</text>
</comment>
<reference evidence="3 4" key="1">
    <citation type="journal article" date="2019" name="Int. J. Syst. Evol. Microbiol.">
        <title>The Global Catalogue of Microorganisms (GCM) 10K type strain sequencing project: providing services to taxonomists for standard genome sequencing and annotation.</title>
        <authorList>
            <consortium name="The Broad Institute Genomics Platform"/>
            <consortium name="The Broad Institute Genome Sequencing Center for Infectious Disease"/>
            <person name="Wu L."/>
            <person name="Ma J."/>
        </authorList>
    </citation>
    <scope>NUCLEOTIDE SEQUENCE [LARGE SCALE GENOMIC DNA]</scope>
    <source>
        <strain evidence="3 4">JCM 12140</strain>
    </source>
</reference>
<keyword evidence="4" id="KW-1185">Reference proteome</keyword>
<dbReference type="RefSeq" id="WP_204607927.1">
    <property type="nucleotide sequence ID" value="NZ_BAAAJX010000014.1"/>
</dbReference>
<sequence>MEHTVLVTGSTDGLGRRSAESLLADGHHVVVHARNSRRAETLADLVDRGATLVTADLADIRALWRMADDLRGAGLTAVIHNAGVISGPDVLPVNVVAPYLLTALLPDVRRHVVLSSGMHRGGSTSLDRIDWGTSTGSSYSDSKLFVTAFAAVLPRRRPGVVAHAVDPGWVPTKMGGAGAPDDLEAGHHTQDWLAVTDDPDAATPGYWYHRERATPVAAARDSAFQGALLAALADLTGERL</sequence>
<evidence type="ECO:0000313" key="4">
    <source>
        <dbReference type="Proteomes" id="UP001501742"/>
    </source>
</evidence>